<proteinExistence type="predicted"/>
<gene>
    <name evidence="2" type="ORF">SDC9_74152</name>
</gene>
<evidence type="ECO:0000256" key="1">
    <source>
        <dbReference type="SAM" id="MobiDB-lite"/>
    </source>
</evidence>
<accession>A0A644YH39</accession>
<protein>
    <submittedName>
        <fullName evidence="2">Uncharacterized protein</fullName>
    </submittedName>
</protein>
<dbReference type="EMBL" id="VSSQ01005046">
    <property type="protein sequence ID" value="MPM27639.1"/>
    <property type="molecule type" value="Genomic_DNA"/>
</dbReference>
<feature type="region of interest" description="Disordered" evidence="1">
    <location>
        <begin position="130"/>
        <end position="175"/>
    </location>
</feature>
<evidence type="ECO:0000313" key="2">
    <source>
        <dbReference type="EMBL" id="MPM27639.1"/>
    </source>
</evidence>
<dbReference type="AlphaFoldDB" id="A0A644YH39"/>
<organism evidence="2">
    <name type="scientific">bioreactor metagenome</name>
    <dbReference type="NCBI Taxonomy" id="1076179"/>
    <lineage>
        <taxon>unclassified sequences</taxon>
        <taxon>metagenomes</taxon>
        <taxon>ecological metagenomes</taxon>
    </lineage>
</organism>
<sequence length="253" mass="25849">MRVGHPGRGVPGVCHIGGNAAAQRIDLLGCFVVAARNGRRSGGDSGGSSGGLSGGGQHVGLHHAAVCVQAVEVHSQLGGQLRGHGAGLGAGHEGLHVLRHHSAIGAGPGNLGQIIALVLGQLAGVRSRQNEPAGRAVGGCGRRRGGDGSCCRSRSGRSPSWSGRRGSAGNSLAGSADPCDHGFARHRLALAEENFQQSSVGVTLHVVGQLISSHGEQHIARLDGVPLLLFPLFNGAFSHGQTHLRHQYFSCHI</sequence>
<comment type="caution">
    <text evidence="2">The sequence shown here is derived from an EMBL/GenBank/DDBJ whole genome shotgun (WGS) entry which is preliminary data.</text>
</comment>
<name>A0A644YH39_9ZZZZ</name>
<feature type="compositionally biased region" description="Low complexity" evidence="1">
    <location>
        <begin position="149"/>
        <end position="169"/>
    </location>
</feature>
<reference evidence="2" key="1">
    <citation type="submission" date="2019-08" db="EMBL/GenBank/DDBJ databases">
        <authorList>
            <person name="Kucharzyk K."/>
            <person name="Murdoch R.W."/>
            <person name="Higgins S."/>
            <person name="Loffler F."/>
        </authorList>
    </citation>
    <scope>NUCLEOTIDE SEQUENCE</scope>
</reference>